<dbReference type="PANTHER" id="PTHR30231">
    <property type="entry name" value="DNA POLYMERASE III SUBUNIT EPSILON"/>
    <property type="match status" value="1"/>
</dbReference>
<dbReference type="CDD" id="cd06127">
    <property type="entry name" value="DEDDh"/>
    <property type="match status" value="1"/>
</dbReference>
<dbReference type="GO" id="GO:0005829">
    <property type="term" value="C:cytosol"/>
    <property type="evidence" value="ECO:0007669"/>
    <property type="project" value="TreeGrafter"/>
</dbReference>
<dbReference type="EMBL" id="PVNS01000002">
    <property type="protein sequence ID" value="PRO66948.1"/>
    <property type="molecule type" value="Genomic_DNA"/>
</dbReference>
<dbReference type="Gene3D" id="3.30.420.10">
    <property type="entry name" value="Ribonuclease H-like superfamily/Ribonuclease H"/>
    <property type="match status" value="1"/>
</dbReference>
<dbReference type="InterPro" id="IPR013520">
    <property type="entry name" value="Ribonucl_H"/>
</dbReference>
<evidence type="ECO:0000256" key="1">
    <source>
        <dbReference type="ARBA" id="ARBA00022722"/>
    </source>
</evidence>
<dbReference type="GO" id="GO:0003677">
    <property type="term" value="F:DNA binding"/>
    <property type="evidence" value="ECO:0007669"/>
    <property type="project" value="InterPro"/>
</dbReference>
<dbReference type="PANTHER" id="PTHR30231:SF41">
    <property type="entry name" value="DNA POLYMERASE III SUBUNIT EPSILON"/>
    <property type="match status" value="1"/>
</dbReference>
<evidence type="ECO:0000256" key="2">
    <source>
        <dbReference type="ARBA" id="ARBA00022801"/>
    </source>
</evidence>
<dbReference type="InterPro" id="IPR012337">
    <property type="entry name" value="RNaseH-like_sf"/>
</dbReference>
<dbReference type="NCBIfam" id="TIGR00573">
    <property type="entry name" value="dnaq"/>
    <property type="match status" value="1"/>
</dbReference>
<sequence length="236" mass="27014">MNVVDRWMKQLGSLAGRGTYDTKGSRDPKTIAYARRLQRAEKRQKHLDLPLEDVPVVVFDLETTGFAPRKGDTILSIGAVKKTGEEFYSPVYSESPVPEEVRTLTGITEEELKEAPPAEQVLTDFLSFIQGTTLVAHHAAHERAFMDHSLWTLFRMKFEHRLLDTSFLTHFIPETKGVHSLDDCLDQLNLPRGTRHHALNDAKMTMHLWECGLDKVKQEGIYTMRELYQRVAAEKH</sequence>
<keyword evidence="3" id="KW-0269">Exonuclease</keyword>
<dbReference type="AlphaFoldDB" id="A0A2P6MKY5"/>
<dbReference type="InterPro" id="IPR006054">
    <property type="entry name" value="DnaQ"/>
</dbReference>
<dbReference type="SUPFAM" id="SSF53098">
    <property type="entry name" value="Ribonuclease H-like"/>
    <property type="match status" value="1"/>
</dbReference>
<dbReference type="FunFam" id="3.30.420.10:FF:000045">
    <property type="entry name" value="3'-5' exonuclease DinG"/>
    <property type="match status" value="1"/>
</dbReference>
<name>A0A2P6MKY5_ALKUR</name>
<dbReference type="Pfam" id="PF00929">
    <property type="entry name" value="RNase_T"/>
    <property type="match status" value="1"/>
</dbReference>
<evidence type="ECO:0000313" key="6">
    <source>
        <dbReference type="Proteomes" id="UP000243650"/>
    </source>
</evidence>
<keyword evidence="2" id="KW-0378">Hydrolase</keyword>
<comment type="caution">
    <text evidence="5">The sequence shown here is derived from an EMBL/GenBank/DDBJ whole genome shotgun (WGS) entry which is preliminary data.</text>
</comment>
<organism evidence="5 6">
    <name type="scientific">Alkalicoccus urumqiensis</name>
    <name type="common">Bacillus urumqiensis</name>
    <dbReference type="NCBI Taxonomy" id="1548213"/>
    <lineage>
        <taxon>Bacteria</taxon>
        <taxon>Bacillati</taxon>
        <taxon>Bacillota</taxon>
        <taxon>Bacilli</taxon>
        <taxon>Bacillales</taxon>
        <taxon>Bacillaceae</taxon>
        <taxon>Alkalicoccus</taxon>
    </lineage>
</organism>
<dbReference type="NCBIfam" id="NF005836">
    <property type="entry name" value="PRK07740.1"/>
    <property type="match status" value="1"/>
</dbReference>
<dbReference type="InterPro" id="IPR036397">
    <property type="entry name" value="RNaseH_sf"/>
</dbReference>
<proteinExistence type="predicted"/>
<dbReference type="GO" id="GO:0008408">
    <property type="term" value="F:3'-5' exonuclease activity"/>
    <property type="evidence" value="ECO:0007669"/>
    <property type="project" value="TreeGrafter"/>
</dbReference>
<dbReference type="SMART" id="SM00479">
    <property type="entry name" value="EXOIII"/>
    <property type="match status" value="1"/>
</dbReference>
<dbReference type="GO" id="GO:0045004">
    <property type="term" value="P:DNA replication proofreading"/>
    <property type="evidence" value="ECO:0007669"/>
    <property type="project" value="TreeGrafter"/>
</dbReference>
<reference evidence="5 6" key="1">
    <citation type="submission" date="2018-03" db="EMBL/GenBank/DDBJ databases">
        <title>Bacillus urumqiensis sp. nov., a moderately haloalkaliphilic bacterium isolated from a salt lake.</title>
        <authorList>
            <person name="Zhao B."/>
            <person name="Liao Z."/>
        </authorList>
    </citation>
    <scope>NUCLEOTIDE SEQUENCE [LARGE SCALE GENOMIC DNA]</scope>
    <source>
        <strain evidence="5 6">BZ-SZ-XJ18</strain>
    </source>
</reference>
<evidence type="ECO:0000256" key="3">
    <source>
        <dbReference type="ARBA" id="ARBA00022839"/>
    </source>
</evidence>
<gene>
    <name evidence="5" type="ORF">C6I21_03225</name>
</gene>
<protein>
    <submittedName>
        <fullName evidence="5">DNA polymerase III subunit epsilon</fullName>
    </submittedName>
</protein>
<dbReference type="GO" id="GO:0003887">
    <property type="term" value="F:DNA-directed DNA polymerase activity"/>
    <property type="evidence" value="ECO:0007669"/>
    <property type="project" value="InterPro"/>
</dbReference>
<keyword evidence="6" id="KW-1185">Reference proteome</keyword>
<dbReference type="Proteomes" id="UP000243650">
    <property type="component" value="Unassembled WGS sequence"/>
</dbReference>
<accession>A0A2P6MKY5</accession>
<dbReference type="OrthoDB" id="9804290at2"/>
<evidence type="ECO:0000259" key="4">
    <source>
        <dbReference type="SMART" id="SM00479"/>
    </source>
</evidence>
<keyword evidence="1" id="KW-0540">Nuclease</keyword>
<evidence type="ECO:0000313" key="5">
    <source>
        <dbReference type="EMBL" id="PRO66948.1"/>
    </source>
</evidence>
<feature type="domain" description="Exonuclease" evidence="4">
    <location>
        <begin position="55"/>
        <end position="218"/>
    </location>
</feature>
<dbReference type="RefSeq" id="WP_105957984.1">
    <property type="nucleotide sequence ID" value="NZ_PVNS01000002.1"/>
</dbReference>